<proteinExistence type="predicted"/>
<name>A0A0C3PAH3_PISTI</name>
<dbReference type="Proteomes" id="UP000054217">
    <property type="component" value="Unassembled WGS sequence"/>
</dbReference>
<evidence type="ECO:0000313" key="2">
    <source>
        <dbReference type="Proteomes" id="UP000054217"/>
    </source>
</evidence>
<evidence type="ECO:0000313" key="1">
    <source>
        <dbReference type="EMBL" id="KIO04599.1"/>
    </source>
</evidence>
<organism evidence="1 2">
    <name type="scientific">Pisolithus tinctorius Marx 270</name>
    <dbReference type="NCBI Taxonomy" id="870435"/>
    <lineage>
        <taxon>Eukaryota</taxon>
        <taxon>Fungi</taxon>
        <taxon>Dikarya</taxon>
        <taxon>Basidiomycota</taxon>
        <taxon>Agaricomycotina</taxon>
        <taxon>Agaricomycetes</taxon>
        <taxon>Agaricomycetidae</taxon>
        <taxon>Boletales</taxon>
        <taxon>Sclerodermatineae</taxon>
        <taxon>Pisolithaceae</taxon>
        <taxon>Pisolithus</taxon>
    </lineage>
</organism>
<dbReference type="EMBL" id="KN831970">
    <property type="protein sequence ID" value="KIO04599.1"/>
    <property type="molecule type" value="Genomic_DNA"/>
</dbReference>
<dbReference type="AlphaFoldDB" id="A0A0C3PAH3"/>
<reference evidence="1 2" key="1">
    <citation type="submission" date="2014-04" db="EMBL/GenBank/DDBJ databases">
        <authorList>
            <consortium name="DOE Joint Genome Institute"/>
            <person name="Kuo A."/>
            <person name="Kohler A."/>
            <person name="Costa M.D."/>
            <person name="Nagy L.G."/>
            <person name="Floudas D."/>
            <person name="Copeland A."/>
            <person name="Barry K.W."/>
            <person name="Cichocki N."/>
            <person name="Veneault-Fourrey C."/>
            <person name="LaButti K."/>
            <person name="Lindquist E.A."/>
            <person name="Lipzen A."/>
            <person name="Lundell T."/>
            <person name="Morin E."/>
            <person name="Murat C."/>
            <person name="Sun H."/>
            <person name="Tunlid A."/>
            <person name="Henrissat B."/>
            <person name="Grigoriev I.V."/>
            <person name="Hibbett D.S."/>
            <person name="Martin F."/>
            <person name="Nordberg H.P."/>
            <person name="Cantor M.N."/>
            <person name="Hua S.X."/>
        </authorList>
    </citation>
    <scope>NUCLEOTIDE SEQUENCE [LARGE SCALE GENOMIC DNA]</scope>
    <source>
        <strain evidence="1 2">Marx 270</strain>
    </source>
</reference>
<keyword evidence="2" id="KW-1185">Reference proteome</keyword>
<gene>
    <name evidence="1" type="ORF">M404DRAFT_544231</name>
</gene>
<reference evidence="2" key="2">
    <citation type="submission" date="2015-01" db="EMBL/GenBank/DDBJ databases">
        <title>Evolutionary Origins and Diversification of the Mycorrhizal Mutualists.</title>
        <authorList>
            <consortium name="DOE Joint Genome Institute"/>
            <consortium name="Mycorrhizal Genomics Consortium"/>
            <person name="Kohler A."/>
            <person name="Kuo A."/>
            <person name="Nagy L.G."/>
            <person name="Floudas D."/>
            <person name="Copeland A."/>
            <person name="Barry K.W."/>
            <person name="Cichocki N."/>
            <person name="Veneault-Fourrey C."/>
            <person name="LaButti K."/>
            <person name="Lindquist E.A."/>
            <person name="Lipzen A."/>
            <person name="Lundell T."/>
            <person name="Morin E."/>
            <person name="Murat C."/>
            <person name="Riley R."/>
            <person name="Ohm R."/>
            <person name="Sun H."/>
            <person name="Tunlid A."/>
            <person name="Henrissat B."/>
            <person name="Grigoriev I.V."/>
            <person name="Hibbett D.S."/>
            <person name="Martin F."/>
        </authorList>
    </citation>
    <scope>NUCLEOTIDE SEQUENCE [LARGE SCALE GENOMIC DNA]</scope>
    <source>
        <strain evidence="2">Marx 270</strain>
    </source>
</reference>
<dbReference type="InParanoid" id="A0A0C3PAH3"/>
<sequence>MSGLVAARFKGFTRRQEINRERHVVVSKRSPCYLCITWLKAHPHFVRSSTCAQLFEKGNALTRRYTQQSLVVMYRGTGDAFETRLVGGFGTSRRLTK</sequence>
<accession>A0A0C3PAH3</accession>
<protein>
    <submittedName>
        <fullName evidence="1">Uncharacterized protein</fullName>
    </submittedName>
</protein>
<dbReference type="HOGENOM" id="CLU_2347565_0_0_1"/>